<evidence type="ECO:0000256" key="2">
    <source>
        <dbReference type="SAM" id="SignalP"/>
    </source>
</evidence>
<name>A0ABM5HE83_DRORH</name>
<evidence type="ECO:0000313" key="3">
    <source>
        <dbReference type="EnsemblMetazoa" id="XP_016979059.2"/>
    </source>
</evidence>
<reference evidence="4" key="1">
    <citation type="journal article" date="2021" name="Elife">
        <title>Highly contiguous assemblies of 101 drosophilid genomes.</title>
        <authorList>
            <person name="Kim B.Y."/>
            <person name="Wang J.R."/>
            <person name="Miller D.E."/>
            <person name="Barmina O."/>
            <person name="Delaney E."/>
            <person name="Thompson A."/>
            <person name="Comeault A.A."/>
            <person name="Peede D."/>
            <person name="D'Agostino E.R."/>
            <person name="Pelaez J."/>
            <person name="Aguilar J.M."/>
            <person name="Haji D."/>
            <person name="Matsunaga T."/>
            <person name="Armstrong E.E."/>
            <person name="Zych M."/>
            <person name="Ogawa Y."/>
            <person name="Stamenkovic-Radak M."/>
            <person name="Jelic M."/>
            <person name="Veselinovic M.S."/>
            <person name="Tanaskovic M."/>
            <person name="Eric P."/>
            <person name="Gao J.J."/>
            <person name="Katoh T.K."/>
            <person name="Toda M.J."/>
            <person name="Watabe H."/>
            <person name="Watada M."/>
            <person name="Davis J.S."/>
            <person name="Moyle L.C."/>
            <person name="Manoli G."/>
            <person name="Bertolini E."/>
            <person name="Kostal V."/>
            <person name="Hawley R.S."/>
            <person name="Takahashi A."/>
            <person name="Jones C.D."/>
            <person name="Price D.K."/>
            <person name="Whiteman N."/>
            <person name="Kopp A."/>
            <person name="Matute D.R."/>
            <person name="Petrov D.A."/>
        </authorList>
    </citation>
    <scope>NUCLEOTIDE SEQUENCE [LARGE SCALE GENOMIC DNA]</scope>
</reference>
<dbReference type="GeneID" id="108044528"/>
<feature type="compositionally biased region" description="Low complexity" evidence="1">
    <location>
        <begin position="71"/>
        <end position="89"/>
    </location>
</feature>
<dbReference type="RefSeq" id="XP_016979059.2">
    <property type="nucleotide sequence ID" value="XM_017123570.2"/>
</dbReference>
<dbReference type="EnsemblMetazoa" id="XM_017123570.2">
    <property type="protein sequence ID" value="XP_016979059.2"/>
    <property type="gene ID" value="LOC108044528"/>
</dbReference>
<sequence>MSKSILIVGTLLVTIFIGHLPVGQAVTCADDPDDAACIDCTAEANVDNAECTTTTVAPEVTTAAAEVTTAAAAADSATDSTTASSTSTTKKMMVIRKFKRTKTMPKVIVTRTSNRSSGNRSSGNRSSGNKRRSKSG</sequence>
<feature type="compositionally biased region" description="Basic residues" evidence="1">
    <location>
        <begin position="93"/>
        <end position="103"/>
    </location>
</feature>
<accession>A0ABM5HE83</accession>
<keyword evidence="4" id="KW-1185">Reference proteome</keyword>
<protein>
    <submittedName>
        <fullName evidence="3">Uncharacterized protein</fullName>
    </submittedName>
</protein>
<evidence type="ECO:0000256" key="1">
    <source>
        <dbReference type="SAM" id="MobiDB-lite"/>
    </source>
</evidence>
<feature type="chain" id="PRO_5045077872" evidence="2">
    <location>
        <begin position="26"/>
        <end position="136"/>
    </location>
</feature>
<proteinExistence type="predicted"/>
<dbReference type="Proteomes" id="UP001652680">
    <property type="component" value="Unassembled WGS sequence"/>
</dbReference>
<feature type="region of interest" description="Disordered" evidence="1">
    <location>
        <begin position="71"/>
        <end position="136"/>
    </location>
</feature>
<evidence type="ECO:0000313" key="4">
    <source>
        <dbReference type="Proteomes" id="UP001652680"/>
    </source>
</evidence>
<keyword evidence="2" id="KW-0732">Signal</keyword>
<feature type="compositionally biased region" description="Low complexity" evidence="1">
    <location>
        <begin position="113"/>
        <end position="127"/>
    </location>
</feature>
<reference evidence="3" key="2">
    <citation type="submission" date="2025-05" db="UniProtKB">
        <authorList>
            <consortium name="EnsemblMetazoa"/>
        </authorList>
    </citation>
    <scope>IDENTIFICATION</scope>
</reference>
<organism evidence="3 4">
    <name type="scientific">Drosophila rhopaloa</name>
    <name type="common">Fruit fly</name>
    <dbReference type="NCBI Taxonomy" id="1041015"/>
    <lineage>
        <taxon>Eukaryota</taxon>
        <taxon>Metazoa</taxon>
        <taxon>Ecdysozoa</taxon>
        <taxon>Arthropoda</taxon>
        <taxon>Hexapoda</taxon>
        <taxon>Insecta</taxon>
        <taxon>Pterygota</taxon>
        <taxon>Neoptera</taxon>
        <taxon>Endopterygota</taxon>
        <taxon>Diptera</taxon>
        <taxon>Brachycera</taxon>
        <taxon>Muscomorpha</taxon>
        <taxon>Ephydroidea</taxon>
        <taxon>Drosophilidae</taxon>
        <taxon>Drosophila</taxon>
        <taxon>Sophophora</taxon>
    </lineage>
</organism>
<feature type="signal peptide" evidence="2">
    <location>
        <begin position="1"/>
        <end position="25"/>
    </location>
</feature>